<protein>
    <submittedName>
        <fullName evidence="1">Uncharacterized protein</fullName>
    </submittedName>
</protein>
<dbReference type="KEGG" id="pshi:SAMEA2665130_1306"/>
<accession>A0A1A9AVW0</accession>
<organism evidence="1 2">
    <name type="scientific">Plesiomonas shigelloides</name>
    <name type="common">Aeromonas shigelloides</name>
    <dbReference type="NCBI Taxonomy" id="703"/>
    <lineage>
        <taxon>Bacteria</taxon>
        <taxon>Pseudomonadati</taxon>
        <taxon>Pseudomonadota</taxon>
        <taxon>Gammaproteobacteria</taxon>
        <taxon>Enterobacterales</taxon>
        <taxon>Enterobacteriaceae</taxon>
        <taxon>Plesiomonas</taxon>
    </lineage>
</organism>
<sequence>MSNITESAGLTDIAKYLKRMHGYSDAEALVEAKEVLAGFQDMSSHGIIKGWYFDAEGHLELLPNERIK</sequence>
<evidence type="ECO:0000313" key="2">
    <source>
        <dbReference type="Proteomes" id="UP000664658"/>
    </source>
</evidence>
<proteinExistence type="predicted"/>
<reference evidence="1" key="1">
    <citation type="submission" date="2021-03" db="EMBL/GenBank/DDBJ databases">
        <title>Plesiomonas shigelloides zfcc0051, isolated from zebrafish feces.</title>
        <authorList>
            <person name="Vanderhoek Z."/>
            <person name="Gaulke C."/>
        </authorList>
    </citation>
    <scope>NUCLEOTIDE SEQUENCE</scope>
    <source>
        <strain evidence="1">Zfcc0051</strain>
    </source>
</reference>
<evidence type="ECO:0000313" key="1">
    <source>
        <dbReference type="EMBL" id="MBO1108232.1"/>
    </source>
</evidence>
<dbReference type="GeneID" id="69706170"/>
<comment type="caution">
    <text evidence="1">The sequence shown here is derived from an EMBL/GenBank/DDBJ whole genome shotgun (WGS) entry which is preliminary data.</text>
</comment>
<dbReference type="AlphaFoldDB" id="A0A1A9AVW0"/>
<name>A0A1A9AVW0_PLESH</name>
<dbReference type="RefSeq" id="WP_010861761.1">
    <property type="nucleotide sequence ID" value="NZ_CP027852.1"/>
</dbReference>
<dbReference type="Proteomes" id="UP000664658">
    <property type="component" value="Unassembled WGS sequence"/>
</dbReference>
<dbReference type="EMBL" id="JAFNAA010000007">
    <property type="protein sequence ID" value="MBO1108232.1"/>
    <property type="molecule type" value="Genomic_DNA"/>
</dbReference>
<gene>
    <name evidence="1" type="ORF">J2R62_08350</name>
</gene>